<reference evidence="1 2" key="1">
    <citation type="submission" date="2024-02" db="EMBL/GenBank/DDBJ databases">
        <title>A draft genome for the cacao thread blight pathogen Marasmius crinis-equi.</title>
        <authorList>
            <person name="Cohen S.P."/>
            <person name="Baruah I.K."/>
            <person name="Amoako-Attah I."/>
            <person name="Bukari Y."/>
            <person name="Meinhardt L.W."/>
            <person name="Bailey B.A."/>
        </authorList>
    </citation>
    <scope>NUCLEOTIDE SEQUENCE [LARGE SCALE GENOMIC DNA]</scope>
    <source>
        <strain evidence="1 2">GH-76</strain>
    </source>
</reference>
<dbReference type="Proteomes" id="UP001465976">
    <property type="component" value="Unassembled WGS sequence"/>
</dbReference>
<sequence>MAAASKKHPDVAIHRAFGDVQTWVMPLHGQGIIDPWSPSYVSCPPFMRELKGNSFSLASQAHAVFSIHFRVLLHCRWNAEYTAAIPCEGLSNHRTERKDGPCDVCCFDDRDEQDFPSQVHDTVRENNPSVDGSDEVLRLEVVKAFSKVPYIEGLHGTNEYPDGNTVLTVIWRLRTAFAMLRYKPKLVTDFPVELERDQWPLKPTIRVLVPNCYPDPTEMIIHMTDNSVDQSSACGCKLLVLYKAHHLRTQGADFSTLTVSEHVGPTYYERSQDELAVEETVVRLADDAFRRMNADFPPVPNASRPRGQGQRLLTTTLVNLFCTLDVAPTSSNVIFNPTRIYNSNRVRMDVLVHLPEQWPRIRDSAVRFRINDALTGRLADHYVTLSILKEGFVFL</sequence>
<proteinExistence type="predicted"/>
<gene>
    <name evidence="1" type="ORF">V5O48_003021</name>
</gene>
<accession>A0ABR3FU23</accession>
<name>A0ABR3FU23_9AGAR</name>
<comment type="caution">
    <text evidence="1">The sequence shown here is derived from an EMBL/GenBank/DDBJ whole genome shotgun (WGS) entry which is preliminary data.</text>
</comment>
<protein>
    <submittedName>
        <fullName evidence="1">Uncharacterized protein</fullName>
    </submittedName>
</protein>
<evidence type="ECO:0000313" key="1">
    <source>
        <dbReference type="EMBL" id="KAL0578981.1"/>
    </source>
</evidence>
<organism evidence="1 2">
    <name type="scientific">Marasmius crinis-equi</name>
    <dbReference type="NCBI Taxonomy" id="585013"/>
    <lineage>
        <taxon>Eukaryota</taxon>
        <taxon>Fungi</taxon>
        <taxon>Dikarya</taxon>
        <taxon>Basidiomycota</taxon>
        <taxon>Agaricomycotina</taxon>
        <taxon>Agaricomycetes</taxon>
        <taxon>Agaricomycetidae</taxon>
        <taxon>Agaricales</taxon>
        <taxon>Marasmiineae</taxon>
        <taxon>Marasmiaceae</taxon>
        <taxon>Marasmius</taxon>
    </lineage>
</organism>
<keyword evidence="2" id="KW-1185">Reference proteome</keyword>
<dbReference type="EMBL" id="JBAHYK010000076">
    <property type="protein sequence ID" value="KAL0578981.1"/>
    <property type="molecule type" value="Genomic_DNA"/>
</dbReference>
<evidence type="ECO:0000313" key="2">
    <source>
        <dbReference type="Proteomes" id="UP001465976"/>
    </source>
</evidence>